<dbReference type="GO" id="GO:0022857">
    <property type="term" value="F:transmembrane transporter activity"/>
    <property type="evidence" value="ECO:0007669"/>
    <property type="project" value="UniProtKB-UniRule"/>
</dbReference>
<evidence type="ECO:0000256" key="4">
    <source>
        <dbReference type="ARBA" id="ARBA00022519"/>
    </source>
</evidence>
<evidence type="ECO:0000313" key="11">
    <source>
        <dbReference type="EMBL" id="PUE55586.1"/>
    </source>
</evidence>
<keyword evidence="7 9" id="KW-0472">Membrane</keyword>
<comment type="caution">
    <text evidence="11">The sequence shown here is derived from an EMBL/GenBank/DDBJ whole genome shotgun (WGS) entry which is preliminary data.</text>
</comment>
<feature type="transmembrane region" description="Helical" evidence="9">
    <location>
        <begin position="53"/>
        <end position="70"/>
    </location>
</feature>
<dbReference type="AlphaFoldDB" id="A0A315EC81"/>
<keyword evidence="6 9" id="KW-1133">Transmembrane helix</keyword>
<dbReference type="Proteomes" id="UP000250790">
    <property type="component" value="Unassembled WGS sequence"/>
</dbReference>
<feature type="transmembrane region" description="Helical" evidence="9">
    <location>
        <begin position="21"/>
        <end position="41"/>
    </location>
</feature>
<dbReference type="PANTHER" id="PTHR35011">
    <property type="entry name" value="2,3-DIKETO-L-GULONATE TRAP TRANSPORTER SMALL PERMEASE PROTEIN YIAM"/>
    <property type="match status" value="1"/>
</dbReference>
<evidence type="ECO:0000256" key="9">
    <source>
        <dbReference type="RuleBase" id="RU369079"/>
    </source>
</evidence>
<proteinExistence type="inferred from homology"/>
<name>A0A315EC81_9BURK</name>
<keyword evidence="12" id="KW-1185">Reference proteome</keyword>
<reference evidence="11 12" key="1">
    <citation type="submission" date="2017-04" db="EMBL/GenBank/DDBJ databases">
        <title>Unexpected and diverse lifestyles within the genus Limnohabitans.</title>
        <authorList>
            <person name="Kasalicky V."/>
            <person name="Mehrshad M."/>
            <person name="Andrei S.-A."/>
            <person name="Salcher M."/>
            <person name="Kratochvilova H."/>
            <person name="Simek K."/>
            <person name="Ghai R."/>
        </authorList>
    </citation>
    <scope>NUCLEOTIDE SEQUENCE [LARGE SCALE GENOMIC DNA]</scope>
    <source>
        <strain evidence="11 12">II-B4</strain>
    </source>
</reference>
<evidence type="ECO:0000256" key="3">
    <source>
        <dbReference type="ARBA" id="ARBA00022475"/>
    </source>
</evidence>
<dbReference type="RefSeq" id="WP_108311576.1">
    <property type="nucleotide sequence ID" value="NZ_NESN01000001.1"/>
</dbReference>
<gene>
    <name evidence="11" type="ORF">B9Z37_03270</name>
</gene>
<feature type="domain" description="Tripartite ATP-independent periplasmic transporters DctQ component" evidence="10">
    <location>
        <begin position="32"/>
        <end position="160"/>
    </location>
</feature>
<dbReference type="GO" id="GO:0005886">
    <property type="term" value="C:plasma membrane"/>
    <property type="evidence" value="ECO:0007669"/>
    <property type="project" value="UniProtKB-SubCell"/>
</dbReference>
<evidence type="ECO:0000256" key="8">
    <source>
        <dbReference type="ARBA" id="ARBA00038436"/>
    </source>
</evidence>
<feature type="transmembrane region" description="Helical" evidence="9">
    <location>
        <begin position="134"/>
        <end position="151"/>
    </location>
</feature>
<evidence type="ECO:0000256" key="1">
    <source>
        <dbReference type="ARBA" id="ARBA00004429"/>
    </source>
</evidence>
<keyword evidence="5 9" id="KW-0812">Transmembrane</keyword>
<evidence type="ECO:0000256" key="5">
    <source>
        <dbReference type="ARBA" id="ARBA00022692"/>
    </source>
</evidence>
<evidence type="ECO:0000256" key="7">
    <source>
        <dbReference type="ARBA" id="ARBA00023136"/>
    </source>
</evidence>
<feature type="transmembrane region" description="Helical" evidence="9">
    <location>
        <begin position="91"/>
        <end position="114"/>
    </location>
</feature>
<dbReference type="PANTHER" id="PTHR35011:SF4">
    <property type="entry name" value="SLL1102 PROTEIN"/>
    <property type="match status" value="1"/>
</dbReference>
<comment type="subunit">
    <text evidence="9">The complex comprises the extracytoplasmic solute receptor protein and the two transmembrane proteins.</text>
</comment>
<organism evidence="11 12">
    <name type="scientific">Limnohabitans parvus II-B4</name>
    <dbReference type="NCBI Taxonomy" id="1293052"/>
    <lineage>
        <taxon>Bacteria</taxon>
        <taxon>Pseudomonadati</taxon>
        <taxon>Pseudomonadota</taxon>
        <taxon>Betaproteobacteria</taxon>
        <taxon>Burkholderiales</taxon>
        <taxon>Comamonadaceae</taxon>
        <taxon>Limnohabitans</taxon>
    </lineage>
</organism>
<keyword evidence="3" id="KW-1003">Cell membrane</keyword>
<evidence type="ECO:0000259" key="10">
    <source>
        <dbReference type="Pfam" id="PF04290"/>
    </source>
</evidence>
<evidence type="ECO:0000313" key="12">
    <source>
        <dbReference type="Proteomes" id="UP000250790"/>
    </source>
</evidence>
<evidence type="ECO:0000256" key="2">
    <source>
        <dbReference type="ARBA" id="ARBA00022448"/>
    </source>
</evidence>
<comment type="function">
    <text evidence="9">Part of the tripartite ATP-independent periplasmic (TRAP) transport system.</text>
</comment>
<comment type="similarity">
    <text evidence="8 9">Belongs to the TRAP transporter small permease family.</text>
</comment>
<sequence length="179" mass="20334">MTALLKFARFMDWLSDRFGTLASWAVFLAAMICAGNAFIRYGFDWSSNGLIEIQWYMFAWVVMVGAPYVLKVNEHVRVDLIYGKLKGNAPVYVDIFGFIVFLMPIMGYLAWLSFPYFMNTLVSGEMSQNAGGLIRWPATLALPLGFALVWLQGLAELIKRIGYLTGQYAMDTHYEKPLQ</sequence>
<dbReference type="InterPro" id="IPR007387">
    <property type="entry name" value="TRAP_DctQ"/>
</dbReference>
<comment type="subcellular location">
    <subcellularLocation>
        <location evidence="1 9">Cell inner membrane</location>
        <topology evidence="1 9">Multi-pass membrane protein</topology>
    </subcellularLocation>
</comment>
<accession>A0A315EC81</accession>
<dbReference type="Pfam" id="PF04290">
    <property type="entry name" value="DctQ"/>
    <property type="match status" value="1"/>
</dbReference>
<keyword evidence="4 9" id="KW-0997">Cell inner membrane</keyword>
<dbReference type="OrthoDB" id="9795655at2"/>
<evidence type="ECO:0000256" key="6">
    <source>
        <dbReference type="ARBA" id="ARBA00022989"/>
    </source>
</evidence>
<keyword evidence="2 9" id="KW-0813">Transport</keyword>
<keyword evidence="11" id="KW-0762">Sugar transport</keyword>
<dbReference type="InterPro" id="IPR055348">
    <property type="entry name" value="DctQ"/>
</dbReference>
<protein>
    <recommendedName>
        <fullName evidence="9">TRAP transporter small permease protein</fullName>
    </recommendedName>
</protein>
<dbReference type="EMBL" id="NESN01000001">
    <property type="protein sequence ID" value="PUE55586.1"/>
    <property type="molecule type" value="Genomic_DNA"/>
</dbReference>